<dbReference type="SUPFAM" id="SSF57845">
    <property type="entry name" value="B-box zinc-binding domain"/>
    <property type="match status" value="1"/>
</dbReference>
<evidence type="ECO:0000256" key="1">
    <source>
        <dbReference type="PROSITE-ProRule" id="PRU00024"/>
    </source>
</evidence>
<dbReference type="SUPFAM" id="SSF101898">
    <property type="entry name" value="NHL repeat"/>
    <property type="match status" value="1"/>
</dbReference>
<keyword evidence="2" id="KW-0175">Coiled coil</keyword>
<feature type="coiled-coil region" evidence="2">
    <location>
        <begin position="131"/>
        <end position="230"/>
    </location>
</feature>
<feature type="domain" description="B box-type" evidence="3">
    <location>
        <begin position="78"/>
        <end position="119"/>
    </location>
</feature>
<protein>
    <recommendedName>
        <fullName evidence="3">B box-type domain-containing protein</fullName>
    </recommendedName>
</protein>
<sequence>MATFSQSIIDKGSDIFHDFLCNTCADKKLDNTADYYCESCVKFYCRKCIRPHSQLFTKHDPFGRGDMKKWPVTKKVEDFLLKCDVHEDKNLEMFCSEHSELCCTNCAFLNHRHCKKVTLISDIIKSQSTDLQQLSISIQSILKEMKKLQDSQEASIQSVQRSYDEQLRRIEETRQTINAALDTIEQKTLKEMKDTLTNLQASSKNDVDKCIKLRDELTQLRDAIQDISDKSKLELSFIAIKKCEDKIEQSTTFLNTNSLQDKFYITFQPNSEIVQYLSKLSGLGRIEHSTKTLMVQENPNKVITVLRKSENNVKISSDSKDCIISAILVLPDRQVLVVDYKNNNVKLLDQQYQVVSHCSVTKWPWAICQITSSEVAVTVNESINNKHEVQFITVNNRQLVQGRKLQLLHTCNGIAFHHGDLYITSDTALFKYTLNGKLVSKMYEDTSGDYTVYTCAVSPTGDKLYITNNSQHKLLTLARDGSVLATFTDPALQYPRDVHVTPAGQVLVCGDIFANPFILQVDSEGKRKLATLGTEKNCFLTPQSVCYNRHTASIIVGGRYYNSIMVFKVQ</sequence>
<reference evidence="4" key="2">
    <citation type="submission" date="2020-11" db="EMBL/GenBank/DDBJ databases">
        <authorList>
            <person name="McCartney M.A."/>
            <person name="Auch B."/>
            <person name="Kono T."/>
            <person name="Mallez S."/>
            <person name="Becker A."/>
            <person name="Gohl D.M."/>
            <person name="Silverstein K.A.T."/>
            <person name="Koren S."/>
            <person name="Bechman K.B."/>
            <person name="Herman A."/>
            <person name="Abrahante J.E."/>
            <person name="Garbe J."/>
        </authorList>
    </citation>
    <scope>NUCLEOTIDE SEQUENCE</scope>
    <source>
        <strain evidence="4">Duluth1</strain>
        <tissue evidence="4">Whole animal</tissue>
    </source>
</reference>
<feature type="domain" description="B box-type" evidence="3">
    <location>
        <begin position="24"/>
        <end position="60"/>
    </location>
</feature>
<dbReference type="InterPro" id="IPR011042">
    <property type="entry name" value="6-blade_b-propeller_TolB-like"/>
</dbReference>
<dbReference type="CDD" id="cd19756">
    <property type="entry name" value="Bbox2"/>
    <property type="match status" value="1"/>
</dbReference>
<accession>A0A9D4I5Y0</accession>
<evidence type="ECO:0000313" key="5">
    <source>
        <dbReference type="Proteomes" id="UP000828390"/>
    </source>
</evidence>
<keyword evidence="1" id="KW-0479">Metal-binding</keyword>
<comment type="caution">
    <text evidence="4">The sequence shown here is derived from an EMBL/GenBank/DDBJ whole genome shotgun (WGS) entry which is preliminary data.</text>
</comment>
<dbReference type="PANTHER" id="PTHR25462:SF296">
    <property type="entry name" value="MEIOTIC P26, ISOFORM F"/>
    <property type="match status" value="1"/>
</dbReference>
<dbReference type="GO" id="GO:0008270">
    <property type="term" value="F:zinc ion binding"/>
    <property type="evidence" value="ECO:0007669"/>
    <property type="project" value="UniProtKB-KW"/>
</dbReference>
<dbReference type="PANTHER" id="PTHR25462">
    <property type="entry name" value="BONUS, ISOFORM C-RELATED"/>
    <property type="match status" value="1"/>
</dbReference>
<evidence type="ECO:0000259" key="3">
    <source>
        <dbReference type="PROSITE" id="PS50119"/>
    </source>
</evidence>
<evidence type="ECO:0000256" key="2">
    <source>
        <dbReference type="SAM" id="Coils"/>
    </source>
</evidence>
<keyword evidence="5" id="KW-1185">Reference proteome</keyword>
<dbReference type="Gene3D" id="2.120.10.30">
    <property type="entry name" value="TolB, C-terminal domain"/>
    <property type="match status" value="1"/>
</dbReference>
<dbReference type="EMBL" id="JAIWYP010000010">
    <property type="protein sequence ID" value="KAH3749455.1"/>
    <property type="molecule type" value="Genomic_DNA"/>
</dbReference>
<reference evidence="4" key="1">
    <citation type="journal article" date="2019" name="bioRxiv">
        <title>The Genome of the Zebra Mussel, Dreissena polymorpha: A Resource for Invasive Species Research.</title>
        <authorList>
            <person name="McCartney M.A."/>
            <person name="Auch B."/>
            <person name="Kono T."/>
            <person name="Mallez S."/>
            <person name="Zhang Y."/>
            <person name="Obille A."/>
            <person name="Becker A."/>
            <person name="Abrahante J.E."/>
            <person name="Garbe J."/>
            <person name="Badalamenti J.P."/>
            <person name="Herman A."/>
            <person name="Mangelson H."/>
            <person name="Liachko I."/>
            <person name="Sullivan S."/>
            <person name="Sone E.D."/>
            <person name="Koren S."/>
            <person name="Silverstein K.A.T."/>
            <person name="Beckman K.B."/>
            <person name="Gohl D.M."/>
        </authorList>
    </citation>
    <scope>NUCLEOTIDE SEQUENCE</scope>
    <source>
        <strain evidence="4">Duluth1</strain>
        <tissue evidence="4">Whole animal</tissue>
    </source>
</reference>
<organism evidence="4 5">
    <name type="scientific">Dreissena polymorpha</name>
    <name type="common">Zebra mussel</name>
    <name type="synonym">Mytilus polymorpha</name>
    <dbReference type="NCBI Taxonomy" id="45954"/>
    <lineage>
        <taxon>Eukaryota</taxon>
        <taxon>Metazoa</taxon>
        <taxon>Spiralia</taxon>
        <taxon>Lophotrochozoa</taxon>
        <taxon>Mollusca</taxon>
        <taxon>Bivalvia</taxon>
        <taxon>Autobranchia</taxon>
        <taxon>Heteroconchia</taxon>
        <taxon>Euheterodonta</taxon>
        <taxon>Imparidentia</taxon>
        <taxon>Neoheterodontei</taxon>
        <taxon>Myida</taxon>
        <taxon>Dreissenoidea</taxon>
        <taxon>Dreissenidae</taxon>
        <taxon>Dreissena</taxon>
    </lineage>
</organism>
<dbReference type="InterPro" id="IPR047153">
    <property type="entry name" value="TRIM45/56/19-like"/>
</dbReference>
<keyword evidence="1" id="KW-0863">Zinc-finger</keyword>
<evidence type="ECO:0000313" key="4">
    <source>
        <dbReference type="EMBL" id="KAH3749455.1"/>
    </source>
</evidence>
<dbReference type="Proteomes" id="UP000828390">
    <property type="component" value="Unassembled WGS sequence"/>
</dbReference>
<name>A0A9D4I5Y0_DREPO</name>
<dbReference type="PROSITE" id="PS50119">
    <property type="entry name" value="ZF_BBOX"/>
    <property type="match status" value="2"/>
</dbReference>
<dbReference type="InterPro" id="IPR000315">
    <property type="entry name" value="Znf_B-box"/>
</dbReference>
<dbReference type="OrthoDB" id="6108862at2759"/>
<keyword evidence="1" id="KW-0862">Zinc</keyword>
<dbReference type="Gene3D" id="3.30.160.60">
    <property type="entry name" value="Classic Zinc Finger"/>
    <property type="match status" value="1"/>
</dbReference>
<proteinExistence type="predicted"/>
<gene>
    <name evidence="4" type="ORF">DPMN_183953</name>
</gene>
<dbReference type="AlphaFoldDB" id="A0A9D4I5Y0"/>